<reference evidence="4" key="1">
    <citation type="submission" date="2016-10" db="EMBL/GenBank/DDBJ databases">
        <authorList>
            <person name="Varghese N."/>
            <person name="Submissions S."/>
        </authorList>
    </citation>
    <scope>NUCLEOTIDE SEQUENCE [LARGE SCALE GENOMIC DNA]</scope>
    <source>
        <strain evidence="4">CGMCC 4.2126</strain>
    </source>
</reference>
<dbReference type="PANTHER" id="PTHR35174:SF1">
    <property type="entry name" value="BLL0086 PROTEIN"/>
    <property type="match status" value="1"/>
</dbReference>
<dbReference type="AlphaFoldDB" id="A0A1I3GLC3"/>
<comment type="similarity">
    <text evidence="1">Belongs to the YciI family.</text>
</comment>
<name>A0A1I3GLC3_9ACTN</name>
<dbReference type="RefSeq" id="WP_093885478.1">
    <property type="nucleotide sequence ID" value="NZ_FOQY01000002.1"/>
</dbReference>
<keyword evidence="4" id="KW-1185">Reference proteome</keyword>
<dbReference type="GeneID" id="96296469"/>
<accession>A0A1I3GLC3</accession>
<dbReference type="Gene3D" id="3.30.70.1060">
    <property type="entry name" value="Dimeric alpha+beta barrel"/>
    <property type="match status" value="1"/>
</dbReference>
<gene>
    <name evidence="3" type="ORF">SAMN05216275_102125</name>
</gene>
<proteinExistence type="inferred from homology"/>
<evidence type="ECO:0000259" key="2">
    <source>
        <dbReference type="Pfam" id="PF03795"/>
    </source>
</evidence>
<dbReference type="Proteomes" id="UP000199111">
    <property type="component" value="Unassembled WGS sequence"/>
</dbReference>
<feature type="domain" description="YCII-related" evidence="2">
    <location>
        <begin position="1"/>
        <end position="87"/>
    </location>
</feature>
<organism evidence="3 4">
    <name type="scientific">Streptosporangium canum</name>
    <dbReference type="NCBI Taxonomy" id="324952"/>
    <lineage>
        <taxon>Bacteria</taxon>
        <taxon>Bacillati</taxon>
        <taxon>Actinomycetota</taxon>
        <taxon>Actinomycetes</taxon>
        <taxon>Streptosporangiales</taxon>
        <taxon>Streptosporangiaceae</taxon>
        <taxon>Streptosporangium</taxon>
    </lineage>
</organism>
<evidence type="ECO:0000313" key="3">
    <source>
        <dbReference type="EMBL" id="SFI24295.1"/>
    </source>
</evidence>
<dbReference type="Pfam" id="PF03795">
    <property type="entry name" value="YCII"/>
    <property type="match status" value="1"/>
</dbReference>
<sequence>MRFLMTSTSEQAADETLYIEMGEFIEELTKSGVLLATGGMELEGSLIRSSGGEITVIDGPFTEAKEAAGGFALIETRSKEEALEVSRRFFKILGDGEGRIQQIFG</sequence>
<dbReference type="PANTHER" id="PTHR35174">
    <property type="entry name" value="BLL7171 PROTEIN-RELATED"/>
    <property type="match status" value="1"/>
</dbReference>
<protein>
    <submittedName>
        <fullName evidence="3">Uncharacterized conserved protein</fullName>
    </submittedName>
</protein>
<dbReference type="EMBL" id="FOQY01000002">
    <property type="protein sequence ID" value="SFI24295.1"/>
    <property type="molecule type" value="Genomic_DNA"/>
</dbReference>
<evidence type="ECO:0000256" key="1">
    <source>
        <dbReference type="ARBA" id="ARBA00007689"/>
    </source>
</evidence>
<dbReference type="SUPFAM" id="SSF54909">
    <property type="entry name" value="Dimeric alpha+beta barrel"/>
    <property type="match status" value="1"/>
</dbReference>
<evidence type="ECO:0000313" key="4">
    <source>
        <dbReference type="Proteomes" id="UP000199111"/>
    </source>
</evidence>
<dbReference type="InterPro" id="IPR011008">
    <property type="entry name" value="Dimeric_a/b-barrel"/>
</dbReference>
<dbReference type="InterPro" id="IPR005545">
    <property type="entry name" value="YCII"/>
</dbReference>